<dbReference type="OMA" id="HYFCETH"/>
<keyword evidence="4" id="KW-0931">ER-Golgi transport</keyword>
<comment type="similarity">
    <text evidence="2 11">Belongs to the small GTPase superfamily. Arf family.</text>
</comment>
<dbReference type="SMART" id="SM00177">
    <property type="entry name" value="ARF"/>
    <property type="match status" value="1"/>
</dbReference>
<dbReference type="InParanoid" id="D3BH59"/>
<feature type="region of interest" description="Disordered" evidence="12">
    <location>
        <begin position="180"/>
        <end position="210"/>
    </location>
</feature>
<evidence type="ECO:0000256" key="7">
    <source>
        <dbReference type="ARBA" id="ARBA00023134"/>
    </source>
</evidence>
<dbReference type="AlphaFoldDB" id="D3BH59"/>
<evidence type="ECO:0000256" key="10">
    <source>
        <dbReference type="PIRSR" id="PIRSR606689-2"/>
    </source>
</evidence>
<dbReference type="GO" id="GO:0005525">
    <property type="term" value="F:GTP binding"/>
    <property type="evidence" value="ECO:0007669"/>
    <property type="project" value="UniProtKB-KW"/>
</dbReference>
<evidence type="ECO:0000256" key="3">
    <source>
        <dbReference type="ARBA" id="ARBA00022741"/>
    </source>
</evidence>
<sequence>MGKAFSRLFKKSKDIRVLMLGLDAAGKTSLLYRIKLKETVPSIPTVGFSVETIHFQNLTFTIWDVGGQDKIRNLWRHYYVGTQVLVYVIDSSDRERLEESKQQLYRVLNDPEMREPILLVYANKCDLPGAMSVEEIANHLGLQQLVNRKWNISQSCAITGQGVNEGLSWLANQLTAAKKSMKNTSNNNNTKKSTTTTTATQQPVAEPVRT</sequence>
<keyword evidence="3 9" id="KW-0547">Nucleotide-binding</keyword>
<evidence type="ECO:0000256" key="4">
    <source>
        <dbReference type="ARBA" id="ARBA00022892"/>
    </source>
</evidence>
<reference evidence="13 14" key="1">
    <citation type="journal article" date="2011" name="Genome Res.">
        <title>Phylogeny-wide analysis of social amoeba genomes highlights ancient origins for complex intercellular communication.</title>
        <authorList>
            <person name="Heidel A.J."/>
            <person name="Lawal H.M."/>
            <person name="Felder M."/>
            <person name="Schilde C."/>
            <person name="Helps N.R."/>
            <person name="Tunggal B."/>
            <person name="Rivero F."/>
            <person name="John U."/>
            <person name="Schleicher M."/>
            <person name="Eichinger L."/>
            <person name="Platzer M."/>
            <person name="Noegel A.A."/>
            <person name="Schaap P."/>
            <person name="Gloeckner G."/>
        </authorList>
    </citation>
    <scope>NUCLEOTIDE SEQUENCE [LARGE SCALE GENOMIC DNA]</scope>
    <source>
        <strain evidence="14">ATCC 26659 / Pp 5 / PN500</strain>
    </source>
</reference>
<dbReference type="FunFam" id="3.40.50.300:FF:000412">
    <property type="entry name" value="ADP-ribosylation factor 1"/>
    <property type="match status" value="1"/>
</dbReference>
<dbReference type="InterPro" id="IPR005225">
    <property type="entry name" value="Small_GTP-bd"/>
</dbReference>
<dbReference type="NCBIfam" id="TIGR00231">
    <property type="entry name" value="small_GTP"/>
    <property type="match status" value="1"/>
</dbReference>
<feature type="binding site" evidence="9">
    <location>
        <position position="67"/>
    </location>
    <ligand>
        <name>GTP</name>
        <dbReference type="ChEBI" id="CHEBI:37565"/>
    </ligand>
</feature>
<feature type="binding site" evidence="10">
    <location>
        <position position="45"/>
    </location>
    <ligand>
        <name>Mg(2+)</name>
        <dbReference type="ChEBI" id="CHEBI:18420"/>
    </ligand>
</feature>
<keyword evidence="6" id="KW-0333">Golgi apparatus</keyword>
<dbReference type="InterPro" id="IPR027417">
    <property type="entry name" value="P-loop_NTPase"/>
</dbReference>
<dbReference type="CDD" id="cd00878">
    <property type="entry name" value="Arf_Arl"/>
    <property type="match status" value="1"/>
</dbReference>
<dbReference type="GO" id="GO:0015031">
    <property type="term" value="P:protein transport"/>
    <property type="evidence" value="ECO:0007669"/>
    <property type="project" value="UniProtKB-KW"/>
</dbReference>
<dbReference type="GO" id="GO:0016192">
    <property type="term" value="P:vesicle-mediated transport"/>
    <property type="evidence" value="ECO:0007669"/>
    <property type="project" value="UniProtKB-KW"/>
</dbReference>
<dbReference type="PROSITE" id="PS51417">
    <property type="entry name" value="ARF"/>
    <property type="match status" value="1"/>
</dbReference>
<dbReference type="SUPFAM" id="SSF52540">
    <property type="entry name" value="P-loop containing nucleoside triphosphate hydrolases"/>
    <property type="match status" value="1"/>
</dbReference>
<keyword evidence="7 9" id="KW-0342">GTP-binding</keyword>
<evidence type="ECO:0000256" key="1">
    <source>
        <dbReference type="ARBA" id="ARBA00004555"/>
    </source>
</evidence>
<evidence type="ECO:0000256" key="8">
    <source>
        <dbReference type="ARBA" id="ARBA00059050"/>
    </source>
</evidence>
<dbReference type="GO" id="GO:0046872">
    <property type="term" value="F:metal ion binding"/>
    <property type="evidence" value="ECO:0007669"/>
    <property type="project" value="UniProtKB-KW"/>
</dbReference>
<name>D3BH59_HETP5</name>
<dbReference type="RefSeq" id="XP_020431564.1">
    <property type="nucleotide sequence ID" value="XM_020578695.1"/>
</dbReference>
<dbReference type="SMART" id="SM00175">
    <property type="entry name" value="RAB"/>
    <property type="match status" value="1"/>
</dbReference>
<dbReference type="Gene3D" id="3.40.50.300">
    <property type="entry name" value="P-loop containing nucleotide triphosphate hydrolases"/>
    <property type="match status" value="1"/>
</dbReference>
<keyword evidence="5" id="KW-0813">Transport</keyword>
<evidence type="ECO:0000256" key="5">
    <source>
        <dbReference type="ARBA" id="ARBA00022927"/>
    </source>
</evidence>
<dbReference type="GeneID" id="31363342"/>
<evidence type="ECO:0000256" key="9">
    <source>
        <dbReference type="PIRSR" id="PIRSR606689-1"/>
    </source>
</evidence>
<dbReference type="SMART" id="SM00178">
    <property type="entry name" value="SAR"/>
    <property type="match status" value="1"/>
</dbReference>
<evidence type="ECO:0000256" key="2">
    <source>
        <dbReference type="ARBA" id="ARBA00010290"/>
    </source>
</evidence>
<comment type="caution">
    <text evidence="13">The sequence shown here is derived from an EMBL/GenBank/DDBJ whole genome shotgun (WGS) entry which is preliminary data.</text>
</comment>
<comment type="subcellular location">
    <subcellularLocation>
        <location evidence="1">Golgi apparatus</location>
    </subcellularLocation>
</comment>
<dbReference type="InterPro" id="IPR006689">
    <property type="entry name" value="Small_GTPase_ARF/SAR"/>
</dbReference>
<evidence type="ECO:0000256" key="6">
    <source>
        <dbReference type="ARBA" id="ARBA00023034"/>
    </source>
</evidence>
<organism evidence="13 14">
    <name type="scientific">Heterostelium pallidum (strain ATCC 26659 / Pp 5 / PN500)</name>
    <name type="common">Cellular slime mold</name>
    <name type="synonym">Polysphondylium pallidum</name>
    <dbReference type="NCBI Taxonomy" id="670386"/>
    <lineage>
        <taxon>Eukaryota</taxon>
        <taxon>Amoebozoa</taxon>
        <taxon>Evosea</taxon>
        <taxon>Eumycetozoa</taxon>
        <taxon>Dictyostelia</taxon>
        <taxon>Acytosteliales</taxon>
        <taxon>Acytosteliaceae</taxon>
        <taxon>Heterostelium</taxon>
    </lineage>
</organism>
<dbReference type="GO" id="GO:0003924">
    <property type="term" value="F:GTPase activity"/>
    <property type="evidence" value="ECO:0007669"/>
    <property type="project" value="InterPro"/>
</dbReference>
<keyword evidence="10" id="KW-0479">Metal-binding</keyword>
<evidence type="ECO:0000256" key="12">
    <source>
        <dbReference type="SAM" id="MobiDB-lite"/>
    </source>
</evidence>
<evidence type="ECO:0000313" key="13">
    <source>
        <dbReference type="EMBL" id="EFA79443.1"/>
    </source>
</evidence>
<comment type="function">
    <text evidence="8">GTP-binding protein that may be involved in protein trafficking. May modulate vesicle budding and uncoating within the Golgi apparatus.</text>
</comment>
<dbReference type="InterPro" id="IPR024156">
    <property type="entry name" value="Small_GTPase_ARF"/>
</dbReference>
<protein>
    <recommendedName>
        <fullName evidence="15">ADP-ribosylation factor</fullName>
    </recommendedName>
</protein>
<dbReference type="PANTHER" id="PTHR11711">
    <property type="entry name" value="ADP RIBOSYLATION FACTOR-RELATED"/>
    <property type="match status" value="1"/>
</dbReference>
<dbReference type="EMBL" id="ADBJ01000035">
    <property type="protein sequence ID" value="EFA79443.1"/>
    <property type="molecule type" value="Genomic_DNA"/>
</dbReference>
<dbReference type="PRINTS" id="PR00328">
    <property type="entry name" value="SAR1GTPBP"/>
</dbReference>
<evidence type="ECO:0000313" key="14">
    <source>
        <dbReference type="Proteomes" id="UP000001396"/>
    </source>
</evidence>
<evidence type="ECO:0008006" key="15">
    <source>
        <dbReference type="Google" id="ProtNLM"/>
    </source>
</evidence>
<feature type="binding site" evidence="10">
    <location>
        <position position="28"/>
    </location>
    <ligand>
        <name>Mg(2+)</name>
        <dbReference type="ChEBI" id="CHEBI:18420"/>
    </ligand>
</feature>
<keyword evidence="14" id="KW-1185">Reference proteome</keyword>
<dbReference type="Pfam" id="PF00025">
    <property type="entry name" value="Arf"/>
    <property type="match status" value="1"/>
</dbReference>
<accession>D3BH59</accession>
<keyword evidence="5" id="KW-0653">Protein transport</keyword>
<dbReference type="STRING" id="670386.D3BH59"/>
<gene>
    <name evidence="13" type="ORF">PPL_07861</name>
</gene>
<feature type="compositionally biased region" description="Low complexity" evidence="12">
    <location>
        <begin position="180"/>
        <end position="200"/>
    </location>
</feature>
<dbReference type="PROSITE" id="PS51419">
    <property type="entry name" value="RAB"/>
    <property type="match status" value="1"/>
</dbReference>
<feature type="binding site" evidence="9">
    <location>
        <begin position="123"/>
        <end position="126"/>
    </location>
    <ligand>
        <name>GTP</name>
        <dbReference type="ChEBI" id="CHEBI:37565"/>
    </ligand>
</feature>
<feature type="binding site" evidence="9">
    <location>
        <begin position="21"/>
        <end position="28"/>
    </location>
    <ligand>
        <name>GTP</name>
        <dbReference type="ChEBI" id="CHEBI:37565"/>
    </ligand>
</feature>
<keyword evidence="10" id="KW-0460">Magnesium</keyword>
<evidence type="ECO:0000256" key="11">
    <source>
        <dbReference type="RuleBase" id="RU003925"/>
    </source>
</evidence>
<dbReference type="Proteomes" id="UP000001396">
    <property type="component" value="Unassembled WGS sequence"/>
</dbReference>
<dbReference type="GO" id="GO:0030010">
    <property type="term" value="P:establishment of cell polarity"/>
    <property type="evidence" value="ECO:0007669"/>
    <property type="project" value="UniProtKB-ARBA"/>
</dbReference>
<dbReference type="GO" id="GO:0005794">
    <property type="term" value="C:Golgi apparatus"/>
    <property type="evidence" value="ECO:0007669"/>
    <property type="project" value="UniProtKB-SubCell"/>
</dbReference>
<proteinExistence type="inferred from homology"/>